<sequence>MWLSTIESSLYDGGGGVLLTWRPAWDKAAAWRGARRPTPRVGSRCRRRMLWRRGAVTPARRGHPMNMSTAKAAISSGIVRVARAR</sequence>
<dbReference type="Proteomes" id="UP000218209">
    <property type="component" value="Unassembled WGS sequence"/>
</dbReference>
<gene>
    <name evidence="1" type="ORF">BU14_1184s0001</name>
</gene>
<evidence type="ECO:0000313" key="1">
    <source>
        <dbReference type="EMBL" id="OSX69762.1"/>
    </source>
</evidence>
<accession>A0A1X6NMH0</accession>
<keyword evidence="2" id="KW-1185">Reference proteome</keyword>
<evidence type="ECO:0000313" key="2">
    <source>
        <dbReference type="Proteomes" id="UP000218209"/>
    </source>
</evidence>
<organism evidence="1 2">
    <name type="scientific">Porphyra umbilicalis</name>
    <name type="common">Purple laver</name>
    <name type="synonym">Red alga</name>
    <dbReference type="NCBI Taxonomy" id="2786"/>
    <lineage>
        <taxon>Eukaryota</taxon>
        <taxon>Rhodophyta</taxon>
        <taxon>Bangiophyceae</taxon>
        <taxon>Bangiales</taxon>
        <taxon>Bangiaceae</taxon>
        <taxon>Porphyra</taxon>
    </lineage>
</organism>
<protein>
    <submittedName>
        <fullName evidence="1">Uncharacterized protein</fullName>
    </submittedName>
</protein>
<proteinExistence type="predicted"/>
<dbReference type="EMBL" id="KV919412">
    <property type="protein sequence ID" value="OSX69762.1"/>
    <property type="molecule type" value="Genomic_DNA"/>
</dbReference>
<dbReference type="AlphaFoldDB" id="A0A1X6NMH0"/>
<reference evidence="1 2" key="1">
    <citation type="submission" date="2017-03" db="EMBL/GenBank/DDBJ databases">
        <title>WGS assembly of Porphyra umbilicalis.</title>
        <authorList>
            <person name="Brawley S.H."/>
            <person name="Blouin N.A."/>
            <person name="Ficko-Blean E."/>
            <person name="Wheeler G.L."/>
            <person name="Lohr M."/>
            <person name="Goodson H.V."/>
            <person name="Jenkins J.W."/>
            <person name="Blaby-Haas C.E."/>
            <person name="Helliwell K.E."/>
            <person name="Chan C."/>
            <person name="Marriage T."/>
            <person name="Bhattacharya D."/>
            <person name="Klein A.S."/>
            <person name="Badis Y."/>
            <person name="Brodie J."/>
            <person name="Cao Y."/>
            <person name="Collen J."/>
            <person name="Dittami S.M."/>
            <person name="Gachon C.M."/>
            <person name="Green B.R."/>
            <person name="Karpowicz S."/>
            <person name="Kim J.W."/>
            <person name="Kudahl U."/>
            <person name="Lin S."/>
            <person name="Michel G."/>
            <person name="Mittag M."/>
            <person name="Olson B.J."/>
            <person name="Pangilinan J."/>
            <person name="Peng Y."/>
            <person name="Qiu H."/>
            <person name="Shu S."/>
            <person name="Singer J.T."/>
            <person name="Smith A.G."/>
            <person name="Sprecher B.N."/>
            <person name="Wagner V."/>
            <person name="Wang W."/>
            <person name="Wang Z.-Y."/>
            <person name="Yan J."/>
            <person name="Yarish C."/>
            <person name="Zoeuner-Riek S."/>
            <person name="Zhuang Y."/>
            <person name="Zou Y."/>
            <person name="Lindquist E.A."/>
            <person name="Grimwood J."/>
            <person name="Barry K."/>
            <person name="Rokhsar D.S."/>
            <person name="Schmutz J."/>
            <person name="Stiller J.W."/>
            <person name="Grossman A.R."/>
            <person name="Prochnik S.E."/>
        </authorList>
    </citation>
    <scope>NUCLEOTIDE SEQUENCE [LARGE SCALE GENOMIC DNA]</scope>
    <source>
        <strain evidence="1">4086291</strain>
    </source>
</reference>
<name>A0A1X6NMH0_PORUM</name>